<accession>A0A1G6CSW7</accession>
<dbReference type="InterPro" id="IPR003439">
    <property type="entry name" value="ABC_transporter-like_ATP-bd"/>
</dbReference>
<evidence type="ECO:0000256" key="7">
    <source>
        <dbReference type="ARBA" id="ARBA00022741"/>
    </source>
</evidence>
<dbReference type="AlphaFoldDB" id="A0A1G6CSW7"/>
<dbReference type="STRING" id="665467.SAMN02982931_02709"/>
<organism evidence="12 13">
    <name type="scientific">Bauldia litoralis</name>
    <dbReference type="NCBI Taxonomy" id="665467"/>
    <lineage>
        <taxon>Bacteria</taxon>
        <taxon>Pseudomonadati</taxon>
        <taxon>Pseudomonadota</taxon>
        <taxon>Alphaproteobacteria</taxon>
        <taxon>Hyphomicrobiales</taxon>
        <taxon>Kaistiaceae</taxon>
        <taxon>Bauldia</taxon>
    </lineage>
</organism>
<name>A0A1G6CSW7_9HYPH</name>
<sequence>MADKAKTVPPPRLEMRGIGKSFGGVAVLSDVELTVAPGEVLALLGSNGAGKSTLVKILTGVYTRDAGTVQVDGETSVFPNPRAAVTAGVRLLPQEISVMGDMTVAENISLADLPVRRGPGFAMVDDRTMREQSRALLDQLGFSSIDPDALVKRLSVAEQRIVEIARALAGQARVLVMDEPTAALTEQEAEMIFRIIRRLKEQQVAVIYISHYLNEVFEISDRIAVLRDGQNAGTFDTASASRGEVLAAMLGRVAGDLYDIKGSGETGDEVLTVSGLTVPGKLDGVDFSVRGGEIVGVFGLIGSGIETLGRAIYGALGPATSGTIHVTGSAYRPESAGKGKARGIGFVAADRKHEGIIGDLTVRENMVVPFQHRYVHGLFVSQSAETEQAKRWIDLLGIRTRGPEQVMRTLSGGNQQKVCVSRWLVDSVKLLILEEPTRGVDVGARREIYLELRALADRGLAVLVVSSDVEEVAGIGDRSIVLDRGQVVGRFDKGTPPATLMAATANDPAFNAA</sequence>
<evidence type="ECO:0000313" key="12">
    <source>
        <dbReference type="EMBL" id="SDB35978.1"/>
    </source>
</evidence>
<feature type="domain" description="ABC transporter" evidence="11">
    <location>
        <begin position="13"/>
        <end position="253"/>
    </location>
</feature>
<comment type="similarity">
    <text evidence="2">Belongs to the ABC transporter superfamily.</text>
</comment>
<dbReference type="PROSITE" id="PS50893">
    <property type="entry name" value="ABC_TRANSPORTER_2"/>
    <property type="match status" value="2"/>
</dbReference>
<keyword evidence="10" id="KW-0472">Membrane</keyword>
<dbReference type="PANTHER" id="PTHR43790:SF9">
    <property type="entry name" value="GALACTOFURANOSE TRANSPORTER ATP-BINDING PROTEIN YTFR"/>
    <property type="match status" value="1"/>
</dbReference>
<evidence type="ECO:0000256" key="1">
    <source>
        <dbReference type="ARBA" id="ARBA00004202"/>
    </source>
</evidence>
<dbReference type="GO" id="GO:0005524">
    <property type="term" value="F:ATP binding"/>
    <property type="evidence" value="ECO:0007669"/>
    <property type="project" value="UniProtKB-KW"/>
</dbReference>
<dbReference type="PANTHER" id="PTHR43790">
    <property type="entry name" value="CARBOHYDRATE TRANSPORT ATP-BINDING PROTEIN MG119-RELATED"/>
    <property type="match status" value="1"/>
</dbReference>
<keyword evidence="4" id="KW-1003">Cell membrane</keyword>
<evidence type="ECO:0000256" key="3">
    <source>
        <dbReference type="ARBA" id="ARBA00022448"/>
    </source>
</evidence>
<evidence type="ECO:0000256" key="10">
    <source>
        <dbReference type="ARBA" id="ARBA00023136"/>
    </source>
</evidence>
<dbReference type="InterPro" id="IPR017871">
    <property type="entry name" value="ABC_transporter-like_CS"/>
</dbReference>
<evidence type="ECO:0000259" key="11">
    <source>
        <dbReference type="PROSITE" id="PS50893"/>
    </source>
</evidence>
<dbReference type="Gene3D" id="3.40.50.300">
    <property type="entry name" value="P-loop containing nucleotide triphosphate hydrolases"/>
    <property type="match status" value="2"/>
</dbReference>
<evidence type="ECO:0000256" key="9">
    <source>
        <dbReference type="ARBA" id="ARBA00022967"/>
    </source>
</evidence>
<dbReference type="Pfam" id="PF00005">
    <property type="entry name" value="ABC_tran"/>
    <property type="match status" value="2"/>
</dbReference>
<evidence type="ECO:0000256" key="4">
    <source>
        <dbReference type="ARBA" id="ARBA00022475"/>
    </source>
</evidence>
<dbReference type="CDD" id="cd03215">
    <property type="entry name" value="ABC_Carb_Monos_II"/>
    <property type="match status" value="1"/>
</dbReference>
<evidence type="ECO:0000256" key="6">
    <source>
        <dbReference type="ARBA" id="ARBA00022737"/>
    </source>
</evidence>
<dbReference type="GO" id="GO:0016887">
    <property type="term" value="F:ATP hydrolysis activity"/>
    <property type="evidence" value="ECO:0007669"/>
    <property type="project" value="InterPro"/>
</dbReference>
<evidence type="ECO:0000256" key="8">
    <source>
        <dbReference type="ARBA" id="ARBA00022840"/>
    </source>
</evidence>
<dbReference type="PROSITE" id="PS00211">
    <property type="entry name" value="ABC_TRANSPORTER_1"/>
    <property type="match status" value="1"/>
</dbReference>
<keyword evidence="7" id="KW-0547">Nucleotide-binding</keyword>
<protein>
    <submittedName>
        <fullName evidence="12">Monosaccharide ABC transporter ATP-binding protein, CUT2 family (TC 3.A.1.2.-)</fullName>
    </submittedName>
</protein>
<dbReference type="SUPFAM" id="SSF52540">
    <property type="entry name" value="P-loop containing nucleoside triphosphate hydrolases"/>
    <property type="match status" value="2"/>
</dbReference>
<dbReference type="CDD" id="cd03216">
    <property type="entry name" value="ABC_Carb_Monos_I"/>
    <property type="match status" value="1"/>
</dbReference>
<reference evidence="12 13" key="1">
    <citation type="submission" date="2016-10" db="EMBL/GenBank/DDBJ databases">
        <authorList>
            <person name="de Groot N.N."/>
        </authorList>
    </citation>
    <scope>NUCLEOTIDE SEQUENCE [LARGE SCALE GENOMIC DNA]</scope>
    <source>
        <strain evidence="12 13">ATCC 35022</strain>
    </source>
</reference>
<dbReference type="InterPro" id="IPR027417">
    <property type="entry name" value="P-loop_NTPase"/>
</dbReference>
<dbReference type="SMART" id="SM00382">
    <property type="entry name" value="AAA"/>
    <property type="match status" value="2"/>
</dbReference>
<keyword evidence="6" id="KW-0677">Repeat</keyword>
<dbReference type="InterPro" id="IPR003593">
    <property type="entry name" value="AAA+_ATPase"/>
</dbReference>
<evidence type="ECO:0000256" key="5">
    <source>
        <dbReference type="ARBA" id="ARBA00022597"/>
    </source>
</evidence>
<proteinExistence type="inferred from homology"/>
<keyword evidence="3" id="KW-0813">Transport</keyword>
<keyword evidence="8 12" id="KW-0067">ATP-binding</keyword>
<evidence type="ECO:0000313" key="13">
    <source>
        <dbReference type="Proteomes" id="UP000199071"/>
    </source>
</evidence>
<gene>
    <name evidence="12" type="ORF">SAMN02982931_02709</name>
</gene>
<dbReference type="GO" id="GO:0005886">
    <property type="term" value="C:plasma membrane"/>
    <property type="evidence" value="ECO:0007669"/>
    <property type="project" value="UniProtKB-SubCell"/>
</dbReference>
<dbReference type="OrthoDB" id="9805029at2"/>
<dbReference type="EMBL" id="FMXQ01000005">
    <property type="protein sequence ID" value="SDB35978.1"/>
    <property type="molecule type" value="Genomic_DNA"/>
</dbReference>
<keyword evidence="13" id="KW-1185">Reference proteome</keyword>
<keyword evidence="9" id="KW-1278">Translocase</keyword>
<evidence type="ECO:0000256" key="2">
    <source>
        <dbReference type="ARBA" id="ARBA00005417"/>
    </source>
</evidence>
<dbReference type="FunFam" id="3.40.50.300:FF:000127">
    <property type="entry name" value="Ribose import ATP-binding protein RbsA"/>
    <property type="match status" value="1"/>
</dbReference>
<dbReference type="Proteomes" id="UP000199071">
    <property type="component" value="Unassembled WGS sequence"/>
</dbReference>
<dbReference type="InterPro" id="IPR050107">
    <property type="entry name" value="ABC_carbohydrate_import_ATPase"/>
</dbReference>
<feature type="domain" description="ABC transporter" evidence="11">
    <location>
        <begin position="266"/>
        <end position="509"/>
    </location>
</feature>
<dbReference type="RefSeq" id="WP_090876971.1">
    <property type="nucleotide sequence ID" value="NZ_FMXQ01000005.1"/>
</dbReference>
<keyword evidence="5" id="KW-0762">Sugar transport</keyword>
<comment type="subcellular location">
    <subcellularLocation>
        <location evidence="1">Cell membrane</location>
        <topology evidence="1">Peripheral membrane protein</topology>
    </subcellularLocation>
</comment>